<dbReference type="InterPro" id="IPR025197">
    <property type="entry name" value="DUF4116"/>
</dbReference>
<feature type="region of interest" description="Disordered" evidence="1">
    <location>
        <begin position="93"/>
        <end position="148"/>
    </location>
</feature>
<dbReference type="PANTHER" id="PTHR18934:SF213">
    <property type="entry name" value="3'-5' RNA HELICASE YTHDC2"/>
    <property type="match status" value="1"/>
</dbReference>
<evidence type="ECO:0000259" key="3">
    <source>
        <dbReference type="PROSITE" id="PS51192"/>
    </source>
</evidence>
<dbReference type="Gene3D" id="1.20.120.1080">
    <property type="match status" value="1"/>
</dbReference>
<feature type="transmembrane region" description="Helical" evidence="2">
    <location>
        <begin position="494"/>
        <end position="515"/>
    </location>
</feature>
<dbReference type="InterPro" id="IPR001650">
    <property type="entry name" value="Helicase_C-like"/>
</dbReference>
<evidence type="ECO:0000313" key="6">
    <source>
        <dbReference type="Proteomes" id="UP001363151"/>
    </source>
</evidence>
<keyword evidence="2" id="KW-0472">Membrane</keyword>
<dbReference type="InterPro" id="IPR027417">
    <property type="entry name" value="P-loop_NTPase"/>
</dbReference>
<keyword evidence="6" id="KW-1185">Reference proteome</keyword>
<feature type="region of interest" description="Disordered" evidence="1">
    <location>
        <begin position="216"/>
        <end position="251"/>
    </location>
</feature>
<evidence type="ECO:0000259" key="4">
    <source>
        <dbReference type="PROSITE" id="PS51194"/>
    </source>
</evidence>
<dbReference type="SMART" id="SM00490">
    <property type="entry name" value="HELICc"/>
    <property type="match status" value="1"/>
</dbReference>
<feature type="transmembrane region" description="Helical" evidence="2">
    <location>
        <begin position="372"/>
        <end position="397"/>
    </location>
</feature>
<dbReference type="PROSITE" id="PS51192">
    <property type="entry name" value="HELICASE_ATP_BIND_1"/>
    <property type="match status" value="1"/>
</dbReference>
<dbReference type="InterPro" id="IPR007502">
    <property type="entry name" value="Helicase-assoc_dom"/>
</dbReference>
<feature type="domain" description="Helicase C-terminal" evidence="4">
    <location>
        <begin position="1193"/>
        <end position="1371"/>
    </location>
</feature>
<evidence type="ECO:0000313" key="5">
    <source>
        <dbReference type="EMBL" id="KAK7254561.1"/>
    </source>
</evidence>
<dbReference type="CDD" id="cd17917">
    <property type="entry name" value="DEXHc_RHA-like"/>
    <property type="match status" value="1"/>
</dbReference>
<evidence type="ECO:0000256" key="2">
    <source>
        <dbReference type="SAM" id="Phobius"/>
    </source>
</evidence>
<feature type="domain" description="Helicase ATP-binding" evidence="3">
    <location>
        <begin position="864"/>
        <end position="1031"/>
    </location>
</feature>
<dbReference type="EMBL" id="JBBJCI010000023">
    <property type="protein sequence ID" value="KAK7254561.1"/>
    <property type="molecule type" value="Genomic_DNA"/>
</dbReference>
<feature type="transmembrane region" description="Helical" evidence="2">
    <location>
        <begin position="604"/>
        <end position="624"/>
    </location>
</feature>
<evidence type="ECO:0000256" key="1">
    <source>
        <dbReference type="SAM" id="MobiDB-lite"/>
    </source>
</evidence>
<proteinExistence type="predicted"/>
<keyword evidence="2" id="KW-1133">Transmembrane helix</keyword>
<feature type="compositionally biased region" description="Low complexity" evidence="1">
    <location>
        <begin position="103"/>
        <end position="143"/>
    </location>
</feature>
<feature type="compositionally biased region" description="Basic residues" evidence="1">
    <location>
        <begin position="1721"/>
        <end position="1730"/>
    </location>
</feature>
<dbReference type="Proteomes" id="UP001363151">
    <property type="component" value="Unassembled WGS sequence"/>
</dbReference>
<feature type="region of interest" description="Disordered" evidence="1">
    <location>
        <begin position="1721"/>
        <end position="1812"/>
    </location>
</feature>
<dbReference type="Gene3D" id="3.40.50.300">
    <property type="entry name" value="P-loop containing nucleotide triphosphate hydrolases"/>
    <property type="match status" value="2"/>
</dbReference>
<name>A0ABR1GFH0_AURAN</name>
<dbReference type="Pfam" id="PF00271">
    <property type="entry name" value="Helicase_C"/>
    <property type="match status" value="1"/>
</dbReference>
<protein>
    <submittedName>
        <fullName evidence="5">Uncharacterized protein</fullName>
    </submittedName>
</protein>
<dbReference type="SMART" id="SM00847">
    <property type="entry name" value="HA2"/>
    <property type="match status" value="1"/>
</dbReference>
<dbReference type="PROSITE" id="PS51194">
    <property type="entry name" value="HELICASE_CTER"/>
    <property type="match status" value="1"/>
</dbReference>
<feature type="compositionally biased region" description="Basic and acidic residues" evidence="1">
    <location>
        <begin position="1731"/>
        <end position="1750"/>
    </location>
</feature>
<dbReference type="PANTHER" id="PTHR18934">
    <property type="entry name" value="ATP-DEPENDENT RNA HELICASE"/>
    <property type="match status" value="1"/>
</dbReference>
<reference evidence="5 6" key="1">
    <citation type="submission" date="2024-03" db="EMBL/GenBank/DDBJ databases">
        <title>Aureococcus anophagefferens CCMP1851 and Kratosvirus quantuckense: Draft genome of a second virus-susceptible host strain in the model system.</title>
        <authorList>
            <person name="Chase E."/>
            <person name="Truchon A.R."/>
            <person name="Schepens W."/>
            <person name="Wilhelm S.W."/>
        </authorList>
    </citation>
    <scope>NUCLEOTIDE SEQUENCE [LARGE SCALE GENOMIC DNA]</scope>
    <source>
        <strain evidence="5 6">CCMP1851</strain>
    </source>
</reference>
<accession>A0ABR1GFH0</accession>
<feature type="transmembrane region" description="Helical" evidence="2">
    <location>
        <begin position="644"/>
        <end position="667"/>
    </location>
</feature>
<dbReference type="SUPFAM" id="SSF52540">
    <property type="entry name" value="P-loop containing nucleoside triphosphate hydrolases"/>
    <property type="match status" value="1"/>
</dbReference>
<feature type="compositionally biased region" description="Low complexity" evidence="1">
    <location>
        <begin position="228"/>
        <end position="237"/>
    </location>
</feature>
<dbReference type="Pfam" id="PF13475">
    <property type="entry name" value="DUF4116"/>
    <property type="match status" value="1"/>
</dbReference>
<keyword evidence="2" id="KW-0812">Transmembrane</keyword>
<comment type="caution">
    <text evidence="5">The sequence shown here is derived from an EMBL/GenBank/DDBJ whole genome shotgun (WGS) entry which is preliminary data.</text>
</comment>
<organism evidence="5 6">
    <name type="scientific">Aureococcus anophagefferens</name>
    <name type="common">Harmful bloom alga</name>
    <dbReference type="NCBI Taxonomy" id="44056"/>
    <lineage>
        <taxon>Eukaryota</taxon>
        <taxon>Sar</taxon>
        <taxon>Stramenopiles</taxon>
        <taxon>Ochrophyta</taxon>
        <taxon>Pelagophyceae</taxon>
        <taxon>Pelagomonadales</taxon>
        <taxon>Pelagomonadaceae</taxon>
        <taxon>Aureococcus</taxon>
    </lineage>
</organism>
<dbReference type="CDD" id="cd18791">
    <property type="entry name" value="SF2_C_RHA"/>
    <property type="match status" value="1"/>
</dbReference>
<dbReference type="InterPro" id="IPR014001">
    <property type="entry name" value="Helicase_ATP-bd"/>
</dbReference>
<sequence length="1812" mass="194166">MRWLPRALVLLAARANDPPARGRRGPRRASRTRAALDNLARPTSTSAPAVHPIADPTGLLTNKVTLWRRLAAYYGRDAASALAPATYDLSDPSGAELLRGPARRAAPTSSRTARSTARPASPSAKTSTGCSARKPGASRSPRSSARRDAARAARAFSVRAFVRLACDGAGGVVAGLHRELKCLYGGDAAAAATTNRGSPDLPLRLADLCADLDIATTSAAPTPPPSRAPSRPCSAASSPPPRRGSRAAAAPQAQLGADLLLAGSPKVVEFNAGPRLTPADRGDFELKRRVVRDFFAAADPPRRWDPARSSRAFPPSAFLLSSARVRFLSPRPERDERRADRGRGRARRVARNTFHTRVVYLLVRNSGGPLDLGVAAGVAISLGMLVLSVAALCAVWITQAAAVDWTYLDDDAYVNYLYPAGMSTPSMTSKVQHNEPSHFGVPVFVFLTLLATVFTVITGAQGSLQNLVVSHCLLMTKLVENGPRRAPSGGWRTALSLFLAYAVYHMRILLLVVTVEQSVQIIGTSGGPLNILLNATALLFLVNLDVGFGVGPRYTSFGAVFDDDDGGAVVGAPATRRARGRRRRRTVAGRAPAVARAPPLRRGFTLLALAILILTGVVSMQRITSDAEMIVADDKLFADYPRLVNTHQVCQLLVIVLICGCVNVAAYCGATGDAALSFAAGILDFFLAEMFHVVDDSWKTDKHLCLEKVKENGLYLATAAEEMRSNRRIVLAAVKSDGHALNVASEALKNDEEIVFAAIEQDGDSLSFAGDTPEPQGVLSRRAGRPFLTKEEMDQAARETEKYCEKFETWEWKQGVKKALEEAGFPQRARAPRAKAPAPPPKIPPAMLAARMKLPAWEYRDRVAALVAAHDVVLVAGETGCGKSTQVPQFVLDGDPEARIACSQPRRISAMAVAERVASERGSQLGREVGFHVRFESSFSDATRLCFATPGVLLRKLGSDPDLVAYTHFILDEVHEEDRDTEFLLVALRELVARRANHDTLPRLRLVLMSATLAADKLTEYFGGCPRISIGGSNFPVSTFFLEDVLKQTKYVTLPKEAPRADAFDGLDADAKAKVVAAGKALDLGLRCALCGKSTFQSPEELGDHMAECLGEMEEPASPGGGDDDAAVLADVIYHREDEFELGVGSLHLCPVSRDDDDPRNAPAAFAASQASSADGEGDALVRVYQRRVAEQTLDELLVCALLNYVVRSSYERGAVLVFVAGWADIESIATAIEADDDLKHVLWVVPLHGSIESSKQKDAFKAPPPDRWKVVIATNVAETSITIPDVSFVIDGGLEKTVKFDDHLGASVLRSNYVSQASARQRKGRAGRTRPGVCFRLYTKRRHDHMEPQRLSELLRANLEGLCLHATALRITPRAGSAQAWTARDFLGRALNAPREKSVDVAVQSLIALGALFSDDESVTPLGAALATQPLAPRLALAAAYARLLCQGAAPEAFRMLCTLDAKDPFVAAAGGDGRSRSRREFGGDSLSDVKALRGAAEGFRDAQQRGTGAAYGYCRSKSLSYATLSIVVNAARQLDRDVPRCDPASDHGVMDEAFDALACLALYPNVAARLPGESQYGTRCGAKCRVHNASLAGDRESPFSTVFSTKARNDADQPQLLCFAALLESDAQFRTGLKLATAQPCATLALVLLCHSDVRRNDATVCVDGWLRYAVDPAALDGVLALRLRLRRALLLTVRRARLPPLLLDAVKCALGVLARAGRPRGARGKGRGKGDGKGKGDGRGKGRENRERRRRPGRAGGARGKGGRASKADGKGAKAKKPKAPPPPPKADKAPKPPKPPKAPAVETASDYA</sequence>
<feature type="transmembrane region" description="Helical" evidence="2">
    <location>
        <begin position="439"/>
        <end position="460"/>
    </location>
</feature>
<gene>
    <name evidence="5" type="ORF">SO694_00010050</name>
</gene>
<dbReference type="SMART" id="SM00487">
    <property type="entry name" value="DEXDc"/>
    <property type="match status" value="1"/>
</dbReference>